<dbReference type="NCBIfam" id="TIGR02401">
    <property type="entry name" value="trehalose_TreY"/>
    <property type="match status" value="1"/>
</dbReference>
<dbReference type="PANTHER" id="PTHR10357">
    <property type="entry name" value="ALPHA-AMYLASE FAMILY MEMBER"/>
    <property type="match status" value="1"/>
</dbReference>
<dbReference type="GO" id="GO:0005992">
    <property type="term" value="P:trehalose biosynthetic process"/>
    <property type="evidence" value="ECO:0007669"/>
    <property type="project" value="TreeGrafter"/>
</dbReference>
<dbReference type="AlphaFoldDB" id="A0A6P2CYL1"/>
<evidence type="ECO:0000313" key="3">
    <source>
        <dbReference type="EMBL" id="VTR93476.1"/>
    </source>
</evidence>
<dbReference type="EMBL" id="LR593886">
    <property type="protein sequence ID" value="VTR93476.1"/>
    <property type="molecule type" value="Genomic_DNA"/>
</dbReference>
<name>A0A6P2CYL1_9BACT</name>
<sequence>MQTCAGEVGSGTATADLKRNGSMSSSYTPVRAAHVPGATYRLQFHAGFRLRDARAVVPYLHALGVTHLYASPILKARPGSTHGYDVIDHSALNPEVGTEDDLAALGADLRERGMGLLLDAVPNHMCVGTGNSWWADLLEHGQASRFAGHFDIAWNDSPRPQMHGRLLLPVLGDQYGAVLESGQFVPAFENGGFAVRVHDNQLPLDPRTYDRILAPAAILVREKFGPEHPSVIELASVLHAVKNLPPRTETDAARVAEMRVEVIAICRRLTELAERFPEAADAISAALVTIAGKAGDPASFAALDELLEAQAYRPCFWRVASDEINYRRFFDVNDLAALSTEHAEVFDAVHATWFRWVRAGIADGLRIDHPDGLFDPKEYLDRLQSACGGEKPLYVVVEKILGDGETLPPDWACAGTTGYEFIHAVNGLFVDRSGEGPLTAFYQQFTGLDDPWPEVVYRGKRQVSQSSLASELNALAHQLDRIARRDRRSRDFTLNGIRKALREVVACFPVYRSYVTDTVTDTDKAVIGKATRWAYRRNPLLGKTVFDFIRDTVLLKDSPSGPASSEYRALQRSFAGKFQQVTSPVAAKGVEDTAFYVYNRLTSLNEVGGEPGKFGWKPDAVHAFLAARITMPGGLSPLSTHDTKRGEDVRARISVLSEIPEEWAERVTHWSGLNHAHRTEVDGTLAPGANEEYLLYQTLVGAWPFLGEGVKGGAGEGVKKIEGAEVFISPSPAHPFTPSDFTPRIREYMRKALAEAKVHTSWINPNPEYEAAIATFIDRVLDADVSGAFLRDLGAFAERVAGFGRINSLAQTLIRCAAPGVPDTYQGTESWDFSLVDPDNRRPVDYDSRAEWLRDIDARSATSDGRNRLARELAASLSDPRTKLFVTALALRARREWPDVFARGKYVPLAAIGDQTDRVFAFLRTDGSRAAAVIVPRLPARHSAWGDTALPLPEEFTAARWENVFTGAAVEPSGGSLPVGAVLGAFPVALLRTV</sequence>
<evidence type="ECO:0000259" key="2">
    <source>
        <dbReference type="SMART" id="SM00642"/>
    </source>
</evidence>
<dbReference type="InterPro" id="IPR006047">
    <property type="entry name" value="GH13_cat_dom"/>
</dbReference>
<feature type="domain" description="Glycosyl hydrolase family 13 catalytic" evidence="2">
    <location>
        <begin position="44"/>
        <end position="703"/>
    </location>
</feature>
<dbReference type="GO" id="GO:0030980">
    <property type="term" value="P:alpha-glucan catabolic process"/>
    <property type="evidence" value="ECO:0007669"/>
    <property type="project" value="TreeGrafter"/>
</dbReference>
<dbReference type="Proteomes" id="UP000464178">
    <property type="component" value="Chromosome"/>
</dbReference>
<evidence type="ECO:0000313" key="4">
    <source>
        <dbReference type="Proteomes" id="UP000464178"/>
    </source>
</evidence>
<evidence type="ECO:0000256" key="1">
    <source>
        <dbReference type="SAM" id="MobiDB-lite"/>
    </source>
</evidence>
<dbReference type="SMART" id="SM00642">
    <property type="entry name" value="Aamy"/>
    <property type="match status" value="1"/>
</dbReference>
<dbReference type="InterPro" id="IPR012767">
    <property type="entry name" value="Trehalose_TreY"/>
</dbReference>
<dbReference type="GO" id="GO:0047470">
    <property type="term" value="F:(1,4)-alpha-D-glucan 1-alpha-D-glucosylmutase activity"/>
    <property type="evidence" value="ECO:0007669"/>
    <property type="project" value="TreeGrafter"/>
</dbReference>
<accession>A0A6P2CYL1</accession>
<dbReference type="Gene3D" id="3.20.20.80">
    <property type="entry name" value="Glycosidases"/>
    <property type="match status" value="4"/>
</dbReference>
<dbReference type="InterPro" id="IPR017853">
    <property type="entry name" value="GH"/>
</dbReference>
<reference evidence="3 4" key="1">
    <citation type="submission" date="2019-05" db="EMBL/GenBank/DDBJ databases">
        <authorList>
            <consortium name="Science for Life Laboratories"/>
        </authorList>
    </citation>
    <scope>NUCLEOTIDE SEQUENCE [LARGE SCALE GENOMIC DNA]</scope>
    <source>
        <strain evidence="3">Soil9</strain>
    </source>
</reference>
<organism evidence="3 4">
    <name type="scientific">Gemmata massiliana</name>
    <dbReference type="NCBI Taxonomy" id="1210884"/>
    <lineage>
        <taxon>Bacteria</taxon>
        <taxon>Pseudomonadati</taxon>
        <taxon>Planctomycetota</taxon>
        <taxon>Planctomycetia</taxon>
        <taxon>Gemmatales</taxon>
        <taxon>Gemmataceae</taxon>
        <taxon>Gemmata</taxon>
    </lineage>
</organism>
<proteinExistence type="predicted"/>
<dbReference type="CDD" id="cd11336">
    <property type="entry name" value="AmyAc_MTSase"/>
    <property type="match status" value="1"/>
</dbReference>
<feature type="region of interest" description="Disordered" evidence="1">
    <location>
        <begin position="1"/>
        <end position="22"/>
    </location>
</feature>
<gene>
    <name evidence="3" type="ORF">SOIL9_42380</name>
</gene>
<dbReference type="PANTHER" id="PTHR10357:SF216">
    <property type="entry name" value="MALTOOLIGOSYL TREHALOSE SYNTHASE-RELATED"/>
    <property type="match status" value="1"/>
</dbReference>
<dbReference type="SUPFAM" id="SSF51445">
    <property type="entry name" value="(Trans)glycosidases"/>
    <property type="match status" value="1"/>
</dbReference>
<protein>
    <recommendedName>
        <fullName evidence="2">Glycosyl hydrolase family 13 catalytic domain-containing protein</fullName>
    </recommendedName>
</protein>
<keyword evidence="4" id="KW-1185">Reference proteome</keyword>
<dbReference type="KEGG" id="gms:SOIL9_42380"/>
<dbReference type="Pfam" id="PF00128">
    <property type="entry name" value="Alpha-amylase"/>
    <property type="match status" value="1"/>
</dbReference>